<comment type="similarity">
    <text evidence="1">Belongs to the DTD family.</text>
</comment>
<dbReference type="GO" id="GO:0005737">
    <property type="term" value="C:cytoplasm"/>
    <property type="evidence" value="ECO:0007669"/>
    <property type="project" value="InterPro"/>
</dbReference>
<organism evidence="2">
    <name type="scientific">hydrothermal vent metagenome</name>
    <dbReference type="NCBI Taxonomy" id="652676"/>
    <lineage>
        <taxon>unclassified sequences</taxon>
        <taxon>metagenomes</taxon>
        <taxon>ecological metagenomes</taxon>
    </lineage>
</organism>
<dbReference type="EMBL" id="FPHJ01000048">
    <property type="protein sequence ID" value="SFV65639.1"/>
    <property type="molecule type" value="Genomic_DNA"/>
</dbReference>
<name>A0A1W1CIN6_9ZZZZ</name>
<dbReference type="FunFam" id="3.50.80.10:FF:000001">
    <property type="entry name" value="D-aminoacyl-tRNA deacylase"/>
    <property type="match status" value="1"/>
</dbReference>
<proteinExistence type="inferred from homology"/>
<protein>
    <submittedName>
        <fullName evidence="2">D-tyrosyl-tRNA(Tyr) deacylase</fullName>
    </submittedName>
</protein>
<dbReference type="Pfam" id="PF02580">
    <property type="entry name" value="Tyr_Deacylase"/>
    <property type="match status" value="1"/>
</dbReference>
<dbReference type="HAMAP" id="MF_00518">
    <property type="entry name" value="Deacylase_Dtd"/>
    <property type="match status" value="1"/>
</dbReference>
<dbReference type="InterPro" id="IPR023509">
    <property type="entry name" value="DTD-like_sf"/>
</dbReference>
<evidence type="ECO:0000256" key="1">
    <source>
        <dbReference type="ARBA" id="ARBA00009673"/>
    </source>
</evidence>
<dbReference type="PANTHER" id="PTHR10472">
    <property type="entry name" value="D-TYROSYL-TRNA TYR DEACYLASE"/>
    <property type="match status" value="1"/>
</dbReference>
<dbReference type="AlphaFoldDB" id="A0A1W1CIN6"/>
<accession>A0A1W1CIN6</accession>
<dbReference type="PANTHER" id="PTHR10472:SF5">
    <property type="entry name" value="D-AMINOACYL-TRNA DEACYLASE 1"/>
    <property type="match status" value="1"/>
</dbReference>
<evidence type="ECO:0000313" key="2">
    <source>
        <dbReference type="EMBL" id="SFV65639.1"/>
    </source>
</evidence>
<gene>
    <name evidence="2" type="ORF">MNB_SUP05-5-290</name>
</gene>
<sequence length="144" mass="16323">MKLLIQRVKKANVLVDKKIVADISNGLLVFVGIEKNDTTQIAQKLIDKLLKYRIFNDENNKMNLNVVDMNAEILLVSQFTLVADTKKGNRPGFQNAMSPKLAEFFFREFVQKVIKKHPQTQQGIFGADMQVSLINDGPVTFLLD</sequence>
<reference evidence="2" key="1">
    <citation type="submission" date="2016-10" db="EMBL/GenBank/DDBJ databases">
        <authorList>
            <person name="de Groot N.N."/>
        </authorList>
    </citation>
    <scope>NUCLEOTIDE SEQUENCE</scope>
</reference>
<dbReference type="Gene3D" id="3.50.80.10">
    <property type="entry name" value="D-tyrosyl-tRNA(Tyr) deacylase"/>
    <property type="match status" value="1"/>
</dbReference>
<dbReference type="NCBIfam" id="TIGR00256">
    <property type="entry name" value="D-aminoacyl-tRNA deacylase"/>
    <property type="match status" value="1"/>
</dbReference>
<dbReference type="SUPFAM" id="SSF69500">
    <property type="entry name" value="DTD-like"/>
    <property type="match status" value="1"/>
</dbReference>
<dbReference type="GO" id="GO:0051500">
    <property type="term" value="F:D-tyrosyl-tRNA(Tyr) deacylase activity"/>
    <property type="evidence" value="ECO:0007669"/>
    <property type="project" value="TreeGrafter"/>
</dbReference>
<dbReference type="InterPro" id="IPR003732">
    <property type="entry name" value="Daa-tRNA_deacyls_DTD"/>
</dbReference>